<protein>
    <submittedName>
        <fullName evidence="3">Transcriptional regulator</fullName>
    </submittedName>
</protein>
<dbReference type="PROSITE" id="PS50943">
    <property type="entry name" value="HTH_CROC1"/>
    <property type="match status" value="1"/>
</dbReference>
<dbReference type="Gene3D" id="1.10.260.40">
    <property type="entry name" value="lambda repressor-like DNA-binding domains"/>
    <property type="match status" value="1"/>
</dbReference>
<organism evidence="3 4">
    <name type="scientific">Alkalibacillus salilacus</name>
    <dbReference type="NCBI Taxonomy" id="284582"/>
    <lineage>
        <taxon>Bacteria</taxon>
        <taxon>Bacillati</taxon>
        <taxon>Bacillota</taxon>
        <taxon>Bacilli</taxon>
        <taxon>Bacillales</taxon>
        <taxon>Bacillaceae</taxon>
        <taxon>Alkalibacillus</taxon>
    </lineage>
</organism>
<gene>
    <name evidence="3" type="ORF">J2S77_001448</name>
</gene>
<dbReference type="Proteomes" id="UP001224359">
    <property type="component" value="Unassembled WGS sequence"/>
</dbReference>
<evidence type="ECO:0000313" key="3">
    <source>
        <dbReference type="EMBL" id="MDQ0159484.1"/>
    </source>
</evidence>
<keyword evidence="4" id="KW-1185">Reference proteome</keyword>
<accession>A0ABT9VF04</accession>
<proteinExistence type="predicted"/>
<dbReference type="SUPFAM" id="SSF47413">
    <property type="entry name" value="lambda repressor-like DNA-binding domains"/>
    <property type="match status" value="1"/>
</dbReference>
<keyword evidence="1" id="KW-0238">DNA-binding</keyword>
<dbReference type="InterPro" id="IPR001387">
    <property type="entry name" value="Cro/C1-type_HTH"/>
</dbReference>
<sequence>MKNNIDNRIREYRKSFKYTQQQLAEKVGVTRLTIISIEKKRYEPSVGLAIKIAKVFDCTVEELFTVEE</sequence>
<evidence type="ECO:0000313" key="4">
    <source>
        <dbReference type="Proteomes" id="UP001224359"/>
    </source>
</evidence>
<dbReference type="InterPro" id="IPR010982">
    <property type="entry name" value="Lambda_DNA-bd_dom_sf"/>
</dbReference>
<evidence type="ECO:0000259" key="2">
    <source>
        <dbReference type="PROSITE" id="PS50943"/>
    </source>
</evidence>
<dbReference type="PANTHER" id="PTHR46558:SF4">
    <property type="entry name" value="DNA-BIDING PHAGE PROTEIN"/>
    <property type="match status" value="1"/>
</dbReference>
<dbReference type="EMBL" id="JAUSTQ010000004">
    <property type="protein sequence ID" value="MDQ0159484.1"/>
    <property type="molecule type" value="Genomic_DNA"/>
</dbReference>
<dbReference type="PANTHER" id="PTHR46558">
    <property type="entry name" value="TRACRIPTIONAL REGULATORY PROTEIN-RELATED-RELATED"/>
    <property type="match status" value="1"/>
</dbReference>
<name>A0ABT9VF04_9BACI</name>
<feature type="domain" description="HTH cro/C1-type" evidence="2">
    <location>
        <begin position="9"/>
        <end position="63"/>
    </location>
</feature>
<dbReference type="RefSeq" id="WP_370871799.1">
    <property type="nucleotide sequence ID" value="NZ_JAUSTQ010000004.1"/>
</dbReference>
<dbReference type="CDD" id="cd00093">
    <property type="entry name" value="HTH_XRE"/>
    <property type="match status" value="1"/>
</dbReference>
<comment type="caution">
    <text evidence="3">The sequence shown here is derived from an EMBL/GenBank/DDBJ whole genome shotgun (WGS) entry which is preliminary data.</text>
</comment>
<evidence type="ECO:0000256" key="1">
    <source>
        <dbReference type="ARBA" id="ARBA00023125"/>
    </source>
</evidence>
<dbReference type="SMART" id="SM00530">
    <property type="entry name" value="HTH_XRE"/>
    <property type="match status" value="1"/>
</dbReference>
<reference evidence="3 4" key="1">
    <citation type="submission" date="2023-07" db="EMBL/GenBank/DDBJ databases">
        <title>Genomic Encyclopedia of Type Strains, Phase IV (KMG-IV): sequencing the most valuable type-strain genomes for metagenomic binning, comparative biology and taxonomic classification.</title>
        <authorList>
            <person name="Goeker M."/>
        </authorList>
    </citation>
    <scope>NUCLEOTIDE SEQUENCE [LARGE SCALE GENOMIC DNA]</scope>
    <source>
        <strain evidence="3 4">DSM 16460</strain>
    </source>
</reference>
<dbReference type="Pfam" id="PF01381">
    <property type="entry name" value="HTH_3"/>
    <property type="match status" value="1"/>
</dbReference>